<keyword evidence="13" id="KW-1185">Reference proteome</keyword>
<dbReference type="GO" id="GO:0008236">
    <property type="term" value="F:serine-type peptidase activity"/>
    <property type="evidence" value="ECO:0007669"/>
    <property type="project" value="UniProtKB-KW"/>
</dbReference>
<keyword evidence="7" id="KW-0720">Serine protease</keyword>
<dbReference type="InterPro" id="IPR051201">
    <property type="entry name" value="Chloro_Bact_Ser_Proteases"/>
</dbReference>
<dbReference type="InterPro" id="IPR039382">
    <property type="entry name" value="DEGP1/8_PDZ_dom"/>
</dbReference>
<dbReference type="Proteomes" id="UP000685013">
    <property type="component" value="Chromosome 4"/>
</dbReference>
<feature type="domain" description="PDZ" evidence="11">
    <location>
        <begin position="814"/>
        <end position="911"/>
    </location>
</feature>
<dbReference type="GO" id="GO:0009534">
    <property type="term" value="C:chloroplast thylakoid"/>
    <property type="evidence" value="ECO:0007669"/>
    <property type="project" value="UniProtKB-ARBA"/>
</dbReference>
<evidence type="ECO:0000256" key="6">
    <source>
        <dbReference type="ARBA" id="ARBA00022801"/>
    </source>
</evidence>
<feature type="transmembrane region" description="Helical" evidence="10">
    <location>
        <begin position="12"/>
        <end position="36"/>
    </location>
</feature>
<evidence type="ECO:0000313" key="13">
    <source>
        <dbReference type="Proteomes" id="UP000685013"/>
    </source>
</evidence>
<evidence type="ECO:0000256" key="9">
    <source>
        <dbReference type="SAM" id="MobiDB-lite"/>
    </source>
</evidence>
<comment type="caution">
    <text evidence="12">The sequence shown here is derived from an EMBL/GenBank/DDBJ whole genome shotgun (WGS) entry which is preliminary data.</text>
</comment>
<dbReference type="SMART" id="SM00228">
    <property type="entry name" value="PDZ"/>
    <property type="match status" value="1"/>
</dbReference>
<evidence type="ECO:0000256" key="4">
    <source>
        <dbReference type="ARBA" id="ARBA00022640"/>
    </source>
</evidence>
<sequence length="924" mass="103261">MKFSGNFNDLPVLLLKPLSILFCALFLLLLCFFKYYNKQPLFQQHVDCDGIEETPFSSLSFKFPTYEDFLRTTTQNVDPPVYETSNENDFDDSSFSTSDTDLDLCPREDPEIFLPNGLRGSNDVRIQDDNEFDEPVEAISGSFDEDFIEELKNEIKKAKAKAKSESRLPSIPEESEYPIAMEEDSKRRTKEERSNRKGIRKELHEFHKQYTEKMRKYDTLNHQIAKEWKMKQSKGLVESVSSKGLCGCRPDKKGEAKTGENRGIDWELEVVYVVQMWVSWEFIVWQYKKALEISGGEGYGSYRFNEVAEKFEHFKVLIQRFMENEWSEEGSRVEYYATSRVGRRKLLQVPLLKEDEAKDNKKTGRREEEEGVKMDRVIEILQECIRVFWQFIRADKLAHISSTSKSHIIEQQQERSSPAYSNILNQILLDLHKKDRKLKKIIQRKTWRLKNCKDAFDEDDPDDEAYFLAMVDLKLSSSSEMQVLACNTPHFLGRRELCFDGVSSVSQPSTSNPTTARSISIQRSAGDESGDLGSVLSSKFLFTTRRTLFASLFLSSWAYPSSVFTAQALGDPSVTIEEVTPTIFPSGTLFPTEERIVQLFEKNTYSVVNIFDVTLRPQLNVTGMVEIPEGNGSGVVWDDQGHIVTNYHVIASALARNPSPGQVVARVNILASDGIQKNFEGKLIGADRTKDLAVLKVDASNELLRPIKVGQSSSLKVGQQCLAIGNPFGFDHTLTVGVISGLNRDIFSQTGVTIGGGIQTDAAINPGNSGGPLLDSKGNLIGINTAIFTQTGTSAGVGFAIPSLTVVKIVPQLIQFGRVIRAGINVDFAPDLIANQLNVRDGALILLVPANSPAAKAGLLPTTRGFAGNIVLGDIVTAIDNKPVRNKAELYKLLDEYNAGDKVILKIKRGGQSLELPLILEESQ</sequence>
<dbReference type="PANTHER" id="PTHR43343:SF3">
    <property type="entry name" value="PROTEASE DO-LIKE 8, CHLOROPLASTIC"/>
    <property type="match status" value="1"/>
</dbReference>
<protein>
    <submittedName>
        <fullName evidence="12">Protease Do-like 8, chloroplastic</fullName>
    </submittedName>
</protein>
<feature type="compositionally biased region" description="Basic and acidic residues" evidence="9">
    <location>
        <begin position="183"/>
        <end position="197"/>
    </location>
</feature>
<evidence type="ECO:0000259" key="11">
    <source>
        <dbReference type="SMART" id="SM00228"/>
    </source>
</evidence>
<evidence type="ECO:0000256" key="1">
    <source>
        <dbReference type="ARBA" id="ARBA00004229"/>
    </source>
</evidence>
<feature type="non-terminal residue" evidence="12">
    <location>
        <position position="1"/>
    </location>
</feature>
<comment type="similarity">
    <text evidence="2">Belongs to the peptidase S1C family.</text>
</comment>
<dbReference type="GO" id="GO:0006508">
    <property type="term" value="P:proteolysis"/>
    <property type="evidence" value="ECO:0007669"/>
    <property type="project" value="UniProtKB-KW"/>
</dbReference>
<accession>A0AAV6NUV8</accession>
<keyword evidence="4" id="KW-0934">Plastid</keyword>
<dbReference type="Pfam" id="PF13180">
    <property type="entry name" value="PDZ_2"/>
    <property type="match status" value="1"/>
</dbReference>
<dbReference type="PANTHER" id="PTHR43343">
    <property type="entry name" value="PEPTIDASE S12"/>
    <property type="match status" value="1"/>
</dbReference>
<evidence type="ECO:0000256" key="10">
    <source>
        <dbReference type="SAM" id="Phobius"/>
    </source>
</evidence>
<keyword evidence="6" id="KW-0378">Hydrolase</keyword>
<keyword evidence="3" id="KW-0150">Chloroplast</keyword>
<dbReference type="Pfam" id="PF13365">
    <property type="entry name" value="Trypsin_2"/>
    <property type="match status" value="1"/>
</dbReference>
<gene>
    <name evidence="12" type="primary">DEGP8</name>
    <name evidence="12" type="ORF">SDJN03_07726</name>
</gene>
<evidence type="ECO:0000256" key="5">
    <source>
        <dbReference type="ARBA" id="ARBA00022670"/>
    </source>
</evidence>
<dbReference type="Pfam" id="PF07891">
    <property type="entry name" value="DUF1666"/>
    <property type="match status" value="1"/>
</dbReference>
<comment type="subcellular location">
    <subcellularLocation>
        <location evidence="1">Plastid</location>
        <location evidence="1">Chloroplast</location>
    </subcellularLocation>
</comment>
<feature type="region of interest" description="Disordered" evidence="9">
    <location>
        <begin position="160"/>
        <end position="197"/>
    </location>
</feature>
<dbReference type="FunFam" id="2.40.10.10:FF:000103">
    <property type="entry name" value="Protease Do-like 1, chloroplastic"/>
    <property type="match status" value="1"/>
</dbReference>
<keyword evidence="10" id="KW-0812">Transmembrane</keyword>
<reference evidence="12 13" key="1">
    <citation type="journal article" date="2021" name="Hortic Res">
        <title>The domestication of Cucurbita argyrosperma as revealed by the genome of its wild relative.</title>
        <authorList>
            <person name="Barrera-Redondo J."/>
            <person name="Sanchez-de la Vega G."/>
            <person name="Aguirre-Liguori J.A."/>
            <person name="Castellanos-Morales G."/>
            <person name="Gutierrez-Guerrero Y.T."/>
            <person name="Aguirre-Dugua X."/>
            <person name="Aguirre-Planter E."/>
            <person name="Tenaillon M.I."/>
            <person name="Lira-Saade R."/>
            <person name="Eguiarte L.E."/>
        </authorList>
    </citation>
    <scope>NUCLEOTIDE SEQUENCE [LARGE SCALE GENOMIC DNA]</scope>
    <source>
        <strain evidence="12">JBR-2021</strain>
    </source>
</reference>
<evidence type="ECO:0000256" key="7">
    <source>
        <dbReference type="ARBA" id="ARBA00022825"/>
    </source>
</evidence>
<name>A0AAV6NUV8_9ROSI</name>
<dbReference type="EMBL" id="JAGKQH010000004">
    <property type="protein sequence ID" value="KAG6602493.1"/>
    <property type="molecule type" value="Genomic_DNA"/>
</dbReference>
<dbReference type="GO" id="GO:0010206">
    <property type="term" value="P:photosystem II repair"/>
    <property type="evidence" value="ECO:0007669"/>
    <property type="project" value="UniProtKB-ARBA"/>
</dbReference>
<evidence type="ECO:0000256" key="3">
    <source>
        <dbReference type="ARBA" id="ARBA00022528"/>
    </source>
</evidence>
<dbReference type="InterPro" id="IPR012870">
    <property type="entry name" value="DUF1666"/>
</dbReference>
<keyword evidence="10" id="KW-1133">Transmembrane helix</keyword>
<keyword evidence="5 12" id="KW-0645">Protease</keyword>
<evidence type="ECO:0000313" key="12">
    <source>
        <dbReference type="EMBL" id="KAG6602493.1"/>
    </source>
</evidence>
<proteinExistence type="inferred from homology"/>
<dbReference type="AlphaFoldDB" id="A0AAV6NUV8"/>
<keyword evidence="10" id="KW-0472">Membrane</keyword>
<dbReference type="InterPro" id="IPR001478">
    <property type="entry name" value="PDZ"/>
</dbReference>
<organism evidence="12 13">
    <name type="scientific">Cucurbita argyrosperma subsp. sororia</name>
    <dbReference type="NCBI Taxonomy" id="37648"/>
    <lineage>
        <taxon>Eukaryota</taxon>
        <taxon>Viridiplantae</taxon>
        <taxon>Streptophyta</taxon>
        <taxon>Embryophyta</taxon>
        <taxon>Tracheophyta</taxon>
        <taxon>Spermatophyta</taxon>
        <taxon>Magnoliopsida</taxon>
        <taxon>eudicotyledons</taxon>
        <taxon>Gunneridae</taxon>
        <taxon>Pentapetalae</taxon>
        <taxon>rosids</taxon>
        <taxon>fabids</taxon>
        <taxon>Cucurbitales</taxon>
        <taxon>Cucurbitaceae</taxon>
        <taxon>Cucurbiteae</taxon>
        <taxon>Cucurbita</taxon>
    </lineage>
</organism>
<dbReference type="CDD" id="cd00990">
    <property type="entry name" value="cpPDZ_AtDEGP1-like"/>
    <property type="match status" value="1"/>
</dbReference>
<evidence type="ECO:0000256" key="2">
    <source>
        <dbReference type="ARBA" id="ARBA00010541"/>
    </source>
</evidence>
<evidence type="ECO:0000256" key="8">
    <source>
        <dbReference type="ARBA" id="ARBA00022946"/>
    </source>
</evidence>
<dbReference type="FunFam" id="2.40.10.10:FF:000001">
    <property type="entry name" value="Periplasmic serine protease DegS"/>
    <property type="match status" value="1"/>
</dbReference>
<keyword evidence="8" id="KW-0809">Transit peptide</keyword>